<feature type="transmembrane region" description="Helical" evidence="14">
    <location>
        <begin position="385"/>
        <end position="402"/>
    </location>
</feature>
<feature type="transmembrane region" description="Helical" evidence="14">
    <location>
        <begin position="464"/>
        <end position="484"/>
    </location>
</feature>
<dbReference type="InterPro" id="IPR027417">
    <property type="entry name" value="P-loop_NTPase"/>
</dbReference>
<dbReference type="InterPro" id="IPR005467">
    <property type="entry name" value="His_kinase_dom"/>
</dbReference>
<keyword evidence="8" id="KW-0547">Nucleotide-binding</keyword>
<dbReference type="EC" id="2.7.13.3" evidence="4"/>
<sequence>MSTVPTTRGQLRIYLGAAPGVGKTFAALEEAHRRADRGTDVVIGFVETHGRPSTAELIGGLEVVPRQTIEYRGSFFEEFDVDAVIARAPAVALVDELAHSNVPGSRNEKRWQDIDELLEAGIDVISTVNVQHLESLNDVVAAIAGVPQRETVPDEVVRRADQIELADITPEALRRRMVHGNIYPPEKVDAALSNYFRVGNLTALREIALLWLADKVEDQLEQYRTDQDITATWESKERVVVALSGGDEGDTLIRRAARIAARSGGADLRAVYIASGDGLTSARAARNLARQRTLVEDLGGSYHQVVGESIPEALLEFARGVNATQLVLGASRRGRFAQAISRGVGVTTTAKSGPIDVHLVTHEHVAKVLRSRPGRGLIGAGRRRLGLLLAVLGIPAIVAALTPFHQELSLTTMILIVLTAVMGLTLAGGMWPALLAALLGFFLLNFFFTVPYYTFKVNDQEQLIALFIFVALALGGAAVVNLSASRARLAARASAEAQTLATLAGNVLRGGNRLDDLLEQLRETFGLESVTLLERTEPGAGPAERHEAKSWRPVACAGEARANPGDADNDIPINDDLALALQGHTLEAADRRIAQAFAMHAAAALERERLQHQAEAVQRLTDADKLRTALLAAVSHDLRTPLASVRVAVSSLKSTGDLFTPAERRELLDSAEQSLARLTSLVDNLLDMSRLEAGVLGANLVPIALDEAVPTALDELDEPAAEVRLNIPVELPEVMADPGLLQRILVNVIANALRYSPEGQPPLLVANVHGAEVELRVIDRGPGVPDEDHETMFTPFQRLGDRDNTSGVGLGLALSRGLAEAMGGTLTPEATPGGGLTMVLALPRFENHRESEDE</sequence>
<name>A0ABS3U210_9ACTN</name>
<dbReference type="InterPro" id="IPR038318">
    <property type="entry name" value="KdpD_sf"/>
</dbReference>
<dbReference type="SMART" id="SM00387">
    <property type="entry name" value="HATPase_c"/>
    <property type="match status" value="1"/>
</dbReference>
<evidence type="ECO:0000256" key="10">
    <source>
        <dbReference type="ARBA" id="ARBA00022840"/>
    </source>
</evidence>
<evidence type="ECO:0000256" key="12">
    <source>
        <dbReference type="ARBA" id="ARBA00023012"/>
    </source>
</evidence>
<dbReference type="InterPro" id="IPR014729">
    <property type="entry name" value="Rossmann-like_a/b/a_fold"/>
</dbReference>
<gene>
    <name evidence="16" type="ORF">J5V16_08210</name>
</gene>
<dbReference type="Pfam" id="PF00512">
    <property type="entry name" value="HisKA"/>
    <property type="match status" value="1"/>
</dbReference>
<keyword evidence="17" id="KW-1185">Reference proteome</keyword>
<dbReference type="PANTHER" id="PTHR45569:SF1">
    <property type="entry name" value="SENSOR PROTEIN KDPD"/>
    <property type="match status" value="1"/>
</dbReference>
<proteinExistence type="predicted"/>
<evidence type="ECO:0000256" key="1">
    <source>
        <dbReference type="ARBA" id="ARBA00000085"/>
    </source>
</evidence>
<dbReference type="PROSITE" id="PS50109">
    <property type="entry name" value="HIS_KIN"/>
    <property type="match status" value="1"/>
</dbReference>
<dbReference type="SUPFAM" id="SSF52402">
    <property type="entry name" value="Adenine nucleotide alpha hydrolases-like"/>
    <property type="match status" value="1"/>
</dbReference>
<evidence type="ECO:0000256" key="11">
    <source>
        <dbReference type="ARBA" id="ARBA00022989"/>
    </source>
</evidence>
<dbReference type="InterPro" id="IPR003594">
    <property type="entry name" value="HATPase_dom"/>
</dbReference>
<dbReference type="PRINTS" id="PR00344">
    <property type="entry name" value="BCTRLSENSOR"/>
</dbReference>
<dbReference type="GO" id="GO:0016301">
    <property type="term" value="F:kinase activity"/>
    <property type="evidence" value="ECO:0007669"/>
    <property type="project" value="UniProtKB-KW"/>
</dbReference>
<feature type="transmembrane region" description="Helical" evidence="14">
    <location>
        <begin position="434"/>
        <end position="452"/>
    </location>
</feature>
<protein>
    <recommendedName>
        <fullName evidence="4">histidine kinase</fullName>
        <ecNumber evidence="4">2.7.13.3</ecNumber>
    </recommendedName>
</protein>
<keyword evidence="11 14" id="KW-1133">Transmembrane helix</keyword>
<dbReference type="Pfam" id="PF00582">
    <property type="entry name" value="Usp"/>
    <property type="match status" value="1"/>
</dbReference>
<comment type="catalytic activity">
    <reaction evidence="1">
        <text>ATP + protein L-histidine = ADP + protein N-phospho-L-histidine.</text>
        <dbReference type="EC" id="2.7.13.3"/>
    </reaction>
</comment>
<dbReference type="InterPro" id="IPR036097">
    <property type="entry name" value="HisK_dim/P_sf"/>
</dbReference>
<evidence type="ECO:0000313" key="17">
    <source>
        <dbReference type="Proteomes" id="UP000681341"/>
    </source>
</evidence>
<dbReference type="Gene3D" id="1.10.287.130">
    <property type="match status" value="1"/>
</dbReference>
<dbReference type="Gene3D" id="1.20.120.620">
    <property type="entry name" value="Backbone structure of the membrane domain of e. Coli histidine kinase receptor kdpd"/>
    <property type="match status" value="1"/>
</dbReference>
<keyword evidence="9 16" id="KW-0418">Kinase</keyword>
<dbReference type="Pfam" id="PF02518">
    <property type="entry name" value="HATPase_c"/>
    <property type="match status" value="1"/>
</dbReference>
<evidence type="ECO:0000256" key="8">
    <source>
        <dbReference type="ARBA" id="ARBA00022741"/>
    </source>
</evidence>
<feature type="domain" description="Histidine kinase" evidence="15">
    <location>
        <begin position="633"/>
        <end position="846"/>
    </location>
</feature>
<evidence type="ECO:0000256" key="13">
    <source>
        <dbReference type="ARBA" id="ARBA00023136"/>
    </source>
</evidence>
<evidence type="ECO:0000256" key="6">
    <source>
        <dbReference type="ARBA" id="ARBA00022679"/>
    </source>
</evidence>
<evidence type="ECO:0000259" key="15">
    <source>
        <dbReference type="PROSITE" id="PS50109"/>
    </source>
</evidence>
<dbReference type="InterPro" id="IPR052023">
    <property type="entry name" value="Histidine_kinase_KdpD"/>
</dbReference>
<keyword evidence="5" id="KW-0597">Phosphoprotein</keyword>
<dbReference type="PANTHER" id="PTHR45569">
    <property type="entry name" value="SENSOR PROTEIN KDPD"/>
    <property type="match status" value="1"/>
</dbReference>
<evidence type="ECO:0000256" key="7">
    <source>
        <dbReference type="ARBA" id="ARBA00022692"/>
    </source>
</evidence>
<comment type="subcellular location">
    <subcellularLocation>
        <location evidence="3">Cell membrane</location>
    </subcellularLocation>
    <subcellularLocation>
        <location evidence="2">Membrane</location>
        <topology evidence="2">Multi-pass membrane protein</topology>
    </subcellularLocation>
</comment>
<reference evidence="16 17" key="1">
    <citation type="submission" date="2021-03" db="EMBL/GenBank/DDBJ databases">
        <title>Glycomyces sp. nov., a novel actinomycete isolated from soil.</title>
        <authorList>
            <person name="Yang X."/>
            <person name="Xu X."/>
        </authorList>
    </citation>
    <scope>NUCLEOTIDE SEQUENCE [LARGE SCALE GENOMIC DNA]</scope>
    <source>
        <strain evidence="16 17">NEAU-S30</strain>
    </source>
</reference>
<organism evidence="16 17">
    <name type="scientific">Glycomyces niveus</name>
    <dbReference type="NCBI Taxonomy" id="2820287"/>
    <lineage>
        <taxon>Bacteria</taxon>
        <taxon>Bacillati</taxon>
        <taxon>Actinomycetota</taxon>
        <taxon>Actinomycetes</taxon>
        <taxon>Glycomycetales</taxon>
        <taxon>Glycomycetaceae</taxon>
        <taxon>Glycomyces</taxon>
    </lineage>
</organism>
<dbReference type="Pfam" id="PF13493">
    <property type="entry name" value="DUF4118"/>
    <property type="match status" value="1"/>
</dbReference>
<accession>A0ABS3U210</accession>
<dbReference type="CDD" id="cd00082">
    <property type="entry name" value="HisKA"/>
    <property type="match status" value="1"/>
</dbReference>
<dbReference type="InterPro" id="IPR003852">
    <property type="entry name" value="Sig_transdc_His_kinase_KdpD_N"/>
</dbReference>
<dbReference type="Pfam" id="PF02702">
    <property type="entry name" value="KdpD"/>
    <property type="match status" value="1"/>
</dbReference>
<keyword evidence="10" id="KW-0067">ATP-binding</keyword>
<evidence type="ECO:0000256" key="14">
    <source>
        <dbReference type="SAM" id="Phobius"/>
    </source>
</evidence>
<dbReference type="RefSeq" id="WP_208495581.1">
    <property type="nucleotide sequence ID" value="NZ_JAGFNP010000003.1"/>
</dbReference>
<evidence type="ECO:0000256" key="4">
    <source>
        <dbReference type="ARBA" id="ARBA00012438"/>
    </source>
</evidence>
<evidence type="ECO:0000256" key="5">
    <source>
        <dbReference type="ARBA" id="ARBA00022553"/>
    </source>
</evidence>
<keyword evidence="6" id="KW-0808">Transferase</keyword>
<dbReference type="InterPro" id="IPR025201">
    <property type="entry name" value="KdpD_TM"/>
</dbReference>
<keyword evidence="7 14" id="KW-0812">Transmembrane</keyword>
<dbReference type="CDD" id="cd00075">
    <property type="entry name" value="HATPase"/>
    <property type="match status" value="1"/>
</dbReference>
<dbReference type="SUPFAM" id="SSF55874">
    <property type="entry name" value="ATPase domain of HSP90 chaperone/DNA topoisomerase II/histidine kinase"/>
    <property type="match status" value="1"/>
</dbReference>
<dbReference type="Gene3D" id="3.40.50.300">
    <property type="entry name" value="P-loop containing nucleotide triphosphate hydrolases"/>
    <property type="match status" value="1"/>
</dbReference>
<dbReference type="EMBL" id="JAGFNP010000003">
    <property type="protein sequence ID" value="MBO3732805.1"/>
    <property type="molecule type" value="Genomic_DNA"/>
</dbReference>
<dbReference type="SUPFAM" id="SSF47384">
    <property type="entry name" value="Homodimeric domain of signal transducing histidine kinase"/>
    <property type="match status" value="1"/>
</dbReference>
<dbReference type="InterPro" id="IPR036890">
    <property type="entry name" value="HATPase_C_sf"/>
</dbReference>
<evidence type="ECO:0000256" key="9">
    <source>
        <dbReference type="ARBA" id="ARBA00022777"/>
    </source>
</evidence>
<dbReference type="InterPro" id="IPR006016">
    <property type="entry name" value="UspA"/>
</dbReference>
<comment type="caution">
    <text evidence="16">The sequence shown here is derived from an EMBL/GenBank/DDBJ whole genome shotgun (WGS) entry which is preliminary data.</text>
</comment>
<dbReference type="Gene3D" id="3.40.50.620">
    <property type="entry name" value="HUPs"/>
    <property type="match status" value="1"/>
</dbReference>
<feature type="transmembrane region" description="Helical" evidence="14">
    <location>
        <begin position="408"/>
        <end position="427"/>
    </location>
</feature>
<dbReference type="Gene3D" id="3.30.565.10">
    <property type="entry name" value="Histidine kinase-like ATPase, C-terminal domain"/>
    <property type="match status" value="1"/>
</dbReference>
<dbReference type="InterPro" id="IPR003661">
    <property type="entry name" value="HisK_dim/P_dom"/>
</dbReference>
<keyword evidence="12" id="KW-0902">Two-component regulatory system</keyword>
<dbReference type="Proteomes" id="UP000681341">
    <property type="component" value="Unassembled WGS sequence"/>
</dbReference>
<evidence type="ECO:0000256" key="3">
    <source>
        <dbReference type="ARBA" id="ARBA00004236"/>
    </source>
</evidence>
<keyword evidence="13 14" id="KW-0472">Membrane</keyword>
<dbReference type="SMART" id="SM00388">
    <property type="entry name" value="HisKA"/>
    <property type="match status" value="1"/>
</dbReference>
<evidence type="ECO:0000256" key="2">
    <source>
        <dbReference type="ARBA" id="ARBA00004141"/>
    </source>
</evidence>
<dbReference type="InterPro" id="IPR004358">
    <property type="entry name" value="Sig_transdc_His_kin-like_C"/>
</dbReference>
<evidence type="ECO:0000313" key="16">
    <source>
        <dbReference type="EMBL" id="MBO3732805.1"/>
    </source>
</evidence>